<dbReference type="InterPro" id="IPR054696">
    <property type="entry name" value="GTP-eEF1A_C"/>
</dbReference>
<dbReference type="HOGENOM" id="CLU_007265_3_4_1"/>
<comment type="subcellular location">
    <subcellularLocation>
        <location evidence="1">Cytoplasm</location>
    </subcellularLocation>
</comment>
<keyword evidence="4" id="KW-0547">Nucleotide-binding</keyword>
<gene>
    <name evidence="14" type="primary">KNAG0C06450</name>
    <name evidence="14" type="ordered locus">KNAG_0C06450</name>
</gene>
<evidence type="ECO:0000256" key="2">
    <source>
        <dbReference type="ARBA" id="ARBA00007249"/>
    </source>
</evidence>
<keyword evidence="15" id="KW-1185">Reference proteome</keyword>
<dbReference type="OMA" id="DYQGWDN"/>
<evidence type="ECO:0000256" key="5">
    <source>
        <dbReference type="ARBA" id="ARBA00022801"/>
    </source>
</evidence>
<dbReference type="InterPro" id="IPR031157">
    <property type="entry name" value="G_TR_CS"/>
</dbReference>
<dbReference type="GO" id="GO:0005737">
    <property type="term" value="C:cytoplasm"/>
    <property type="evidence" value="ECO:0007669"/>
    <property type="project" value="UniProtKB-SubCell"/>
</dbReference>
<proteinExistence type="inferred from homology"/>
<dbReference type="GeneID" id="34525418"/>
<dbReference type="FunFam" id="3.40.50.300:FF:000204">
    <property type="entry name" value="Translation elongation factor Tu"/>
    <property type="match status" value="1"/>
</dbReference>
<evidence type="ECO:0000256" key="7">
    <source>
        <dbReference type="ARBA" id="ARBA00022917"/>
    </source>
</evidence>
<dbReference type="SUPFAM" id="SSF50447">
    <property type="entry name" value="Translation proteins"/>
    <property type="match status" value="1"/>
</dbReference>
<evidence type="ECO:0000256" key="1">
    <source>
        <dbReference type="ARBA" id="ARBA00004496"/>
    </source>
</evidence>
<dbReference type="PRINTS" id="PR00315">
    <property type="entry name" value="ELONGATNFCT"/>
</dbReference>
<dbReference type="GO" id="GO:0003924">
    <property type="term" value="F:GTPase activity"/>
    <property type="evidence" value="ECO:0007669"/>
    <property type="project" value="EnsemblFungi"/>
</dbReference>
<dbReference type="GO" id="GO:1990533">
    <property type="term" value="C:Dom34-Hbs1 complex"/>
    <property type="evidence" value="ECO:0007669"/>
    <property type="project" value="EnsemblFungi"/>
</dbReference>
<reference evidence="15" key="2">
    <citation type="submission" date="2012-08" db="EMBL/GenBank/DDBJ databases">
        <title>Genome sequence of Kazachstania naganishii.</title>
        <authorList>
            <person name="Gordon J.L."/>
            <person name="Armisen D."/>
            <person name="Proux-Wera E."/>
            <person name="OhEigeartaigh S.S."/>
            <person name="Byrne K.P."/>
            <person name="Wolfe K.H."/>
        </authorList>
    </citation>
    <scope>NUCLEOTIDE SEQUENCE [LARGE SCALE GENOMIC DNA]</scope>
    <source>
        <strain evidence="15">ATCC MYA-139 / BCRC 22969 / CBS 8797 / CCRC 22969 / KCTC 17520 / NBRC 10181 / NCYC 3082</strain>
    </source>
</reference>
<evidence type="ECO:0000256" key="11">
    <source>
        <dbReference type="ARBA" id="ARBA00074866"/>
    </source>
</evidence>
<dbReference type="InterPro" id="IPR000795">
    <property type="entry name" value="T_Tr_GTP-bd_dom"/>
</dbReference>
<dbReference type="InterPro" id="IPR050100">
    <property type="entry name" value="TRAFAC_GTPase_members"/>
</dbReference>
<evidence type="ECO:0000256" key="10">
    <source>
        <dbReference type="ARBA" id="ARBA00063537"/>
    </source>
</evidence>
<dbReference type="InterPro" id="IPR009000">
    <property type="entry name" value="Transl_B-barrel_sf"/>
</dbReference>
<dbReference type="eggNOG" id="KOG0458">
    <property type="taxonomic scope" value="Eukaryota"/>
</dbReference>
<evidence type="ECO:0000256" key="4">
    <source>
        <dbReference type="ARBA" id="ARBA00022741"/>
    </source>
</evidence>
<dbReference type="SUPFAM" id="SSF52540">
    <property type="entry name" value="P-loop containing nucleoside triphosphate hydrolases"/>
    <property type="match status" value="1"/>
</dbReference>
<dbReference type="Pfam" id="PF00009">
    <property type="entry name" value="GTP_EFTU"/>
    <property type="match status" value="1"/>
</dbReference>
<dbReference type="GO" id="GO:0043022">
    <property type="term" value="F:ribosome binding"/>
    <property type="evidence" value="ECO:0007669"/>
    <property type="project" value="EnsemblFungi"/>
</dbReference>
<evidence type="ECO:0000313" key="14">
    <source>
        <dbReference type="EMBL" id="CCK69738.1"/>
    </source>
</evidence>
<keyword evidence="6" id="KW-0810">Translation regulation</keyword>
<evidence type="ECO:0000313" key="15">
    <source>
        <dbReference type="Proteomes" id="UP000006310"/>
    </source>
</evidence>
<dbReference type="GO" id="GO:0045948">
    <property type="term" value="P:positive regulation of translational initiation"/>
    <property type="evidence" value="ECO:0007669"/>
    <property type="project" value="EnsemblFungi"/>
</dbReference>
<dbReference type="FunFam" id="2.40.30.10:FF:000070">
    <property type="entry name" value="Translation elongation factor EF-1 subunit"/>
    <property type="match status" value="1"/>
</dbReference>
<dbReference type="CDD" id="cd04093">
    <property type="entry name" value="HBS1_C_III"/>
    <property type="match status" value="1"/>
</dbReference>
<dbReference type="GO" id="GO:0072344">
    <property type="term" value="P:rescue of stalled ribosome"/>
    <property type="evidence" value="ECO:0007669"/>
    <property type="project" value="EnsemblFungi"/>
</dbReference>
<dbReference type="AlphaFoldDB" id="J7RJQ1"/>
<dbReference type="Pfam" id="PF22594">
    <property type="entry name" value="GTP-eEF1A_C"/>
    <property type="match status" value="1"/>
</dbReference>
<comment type="similarity">
    <text evidence="2">Belongs to the TRAFAC class translation factor GTPase superfamily. Classic translation factor GTPase family. EF-Tu/EF-1A subfamily.</text>
</comment>
<dbReference type="InterPro" id="IPR015033">
    <property type="entry name" value="HBS1-like_N"/>
</dbReference>
<name>J7RJQ1_HUIN7</name>
<dbReference type="InterPro" id="IPR009001">
    <property type="entry name" value="Transl_elong_EF1A/Init_IF2_C"/>
</dbReference>
<dbReference type="GO" id="GO:0070651">
    <property type="term" value="P:nonfunctional rRNA decay"/>
    <property type="evidence" value="ECO:0007669"/>
    <property type="project" value="EnsemblFungi"/>
</dbReference>
<dbReference type="KEGG" id="kng:KNAG_0C06450"/>
<feature type="domain" description="Tr-type G" evidence="13">
    <location>
        <begin position="182"/>
        <end position="405"/>
    </location>
</feature>
<keyword evidence="8" id="KW-0342">GTP-binding</keyword>
<feature type="region of interest" description="Disordered" evidence="12">
    <location>
        <begin position="136"/>
        <end position="171"/>
    </location>
</feature>
<dbReference type="Gene3D" id="2.40.30.10">
    <property type="entry name" value="Translation factors"/>
    <property type="match status" value="2"/>
</dbReference>
<comment type="subunit">
    <text evidence="10">Component of the Dom34-Hbs1 complex, also named Pelota-HBS1L complex, composed of dom34 and hbs1.</text>
</comment>
<reference evidence="14 15" key="1">
    <citation type="journal article" date="2011" name="Proc. Natl. Acad. Sci. U.S.A.">
        <title>Evolutionary erosion of yeast sex chromosomes by mating-type switching accidents.</title>
        <authorList>
            <person name="Gordon J.L."/>
            <person name="Armisen D."/>
            <person name="Proux-Wera E."/>
            <person name="Oheigeartaigh S.S."/>
            <person name="Byrne K.P."/>
            <person name="Wolfe K.H."/>
        </authorList>
    </citation>
    <scope>NUCLEOTIDE SEQUENCE [LARGE SCALE GENOMIC DNA]</scope>
    <source>
        <strain evidence="15">ATCC MYA-139 / BCRC 22969 / CBS 8797 / CCRC 22969 / KCTC 17520 / NBRC 10181 / NCYC 3082</strain>
    </source>
</reference>
<dbReference type="Pfam" id="PF08938">
    <property type="entry name" value="HBS1_N"/>
    <property type="match status" value="1"/>
</dbReference>
<keyword evidence="7" id="KW-0648">Protein biosynthesis</keyword>
<dbReference type="SUPFAM" id="SSF50465">
    <property type="entry name" value="EF-Tu/eEF-1alpha/eIF2-gamma C-terminal domain"/>
    <property type="match status" value="1"/>
</dbReference>
<keyword evidence="5" id="KW-0378">Hydrolase</keyword>
<dbReference type="EMBL" id="HE978316">
    <property type="protein sequence ID" value="CCK69738.1"/>
    <property type="molecule type" value="Genomic_DNA"/>
</dbReference>
<dbReference type="PROSITE" id="PS00301">
    <property type="entry name" value="G_TR_1"/>
    <property type="match status" value="1"/>
</dbReference>
<dbReference type="PROSITE" id="PS51722">
    <property type="entry name" value="G_TR_2"/>
    <property type="match status" value="1"/>
</dbReference>
<dbReference type="OrthoDB" id="342024at2759"/>
<comment type="catalytic activity">
    <reaction evidence="9">
        <text>GTP + H2O = GDP + phosphate + H(+)</text>
        <dbReference type="Rhea" id="RHEA:19669"/>
        <dbReference type="ChEBI" id="CHEBI:15377"/>
        <dbReference type="ChEBI" id="CHEBI:15378"/>
        <dbReference type="ChEBI" id="CHEBI:37565"/>
        <dbReference type="ChEBI" id="CHEBI:43474"/>
        <dbReference type="ChEBI" id="CHEBI:58189"/>
    </reaction>
    <physiologicalReaction direction="left-to-right" evidence="9">
        <dbReference type="Rhea" id="RHEA:19670"/>
    </physiologicalReaction>
</comment>
<evidence type="ECO:0000256" key="6">
    <source>
        <dbReference type="ARBA" id="ARBA00022845"/>
    </source>
</evidence>
<accession>J7RJQ1</accession>
<keyword evidence="3" id="KW-0963">Cytoplasm</keyword>
<evidence type="ECO:0000256" key="12">
    <source>
        <dbReference type="SAM" id="MobiDB-lite"/>
    </source>
</evidence>
<dbReference type="Proteomes" id="UP000006310">
    <property type="component" value="Chromosome 3"/>
</dbReference>
<dbReference type="GO" id="GO:0070966">
    <property type="term" value="P:nuclear-transcribed mRNA catabolic process, no-go decay"/>
    <property type="evidence" value="ECO:0007669"/>
    <property type="project" value="EnsemblFungi"/>
</dbReference>
<dbReference type="CDD" id="cd01883">
    <property type="entry name" value="EF1_alpha"/>
    <property type="match status" value="1"/>
</dbReference>
<dbReference type="InterPro" id="IPR027417">
    <property type="entry name" value="P-loop_NTPase"/>
</dbReference>
<organism evidence="14 15">
    <name type="scientific">Huiozyma naganishii (strain ATCC MYA-139 / BCRC 22969 / CBS 8797 / KCTC 17520 / NBRC 10181 / NCYC 3082 / Yp74L-3)</name>
    <name type="common">Yeast</name>
    <name type="synonym">Kazachstania naganishii</name>
    <dbReference type="NCBI Taxonomy" id="1071383"/>
    <lineage>
        <taxon>Eukaryota</taxon>
        <taxon>Fungi</taxon>
        <taxon>Dikarya</taxon>
        <taxon>Ascomycota</taxon>
        <taxon>Saccharomycotina</taxon>
        <taxon>Saccharomycetes</taxon>
        <taxon>Saccharomycetales</taxon>
        <taxon>Saccharomycetaceae</taxon>
        <taxon>Huiozyma</taxon>
    </lineage>
</organism>
<evidence type="ECO:0000259" key="13">
    <source>
        <dbReference type="PROSITE" id="PS51722"/>
    </source>
</evidence>
<dbReference type="PANTHER" id="PTHR23115">
    <property type="entry name" value="TRANSLATION FACTOR"/>
    <property type="match status" value="1"/>
</dbReference>
<dbReference type="GO" id="GO:0005525">
    <property type="term" value="F:GTP binding"/>
    <property type="evidence" value="ECO:0007669"/>
    <property type="project" value="UniProtKB-KW"/>
</dbReference>
<evidence type="ECO:0000256" key="3">
    <source>
        <dbReference type="ARBA" id="ARBA00022490"/>
    </source>
</evidence>
<evidence type="ECO:0000256" key="8">
    <source>
        <dbReference type="ARBA" id="ARBA00023134"/>
    </source>
</evidence>
<dbReference type="STRING" id="1071383.J7RJQ1"/>
<evidence type="ECO:0000256" key="9">
    <source>
        <dbReference type="ARBA" id="ARBA00049117"/>
    </source>
</evidence>
<sequence length="616" mass="69496">MVPLQDEFASLHCQITNRQDEMSYSDYSDGYSDEGVQFRTEADLDAYLDDEEYDLMGAMVPRVRKLLASRAPNKQFSSFQVKQALWDSGFDVESAVIACVRPIQRLRNQHLHLHTHLHLLLPLPLPLATDSFDWLEEEDPEDEARSRSSKQAEPQRFTHKRATKPTKPRSPVDVAQYLRGMKPHLSFVVLGHVDSGKSTLMGRVLYDVGVVSQQQLHKLQRESEKIGKSSFHLAWVMDQTSEERERGVTVSICTSEFETKGGAFTIVDAPGHRDFVPNTIGGVYQSDVALLTIDCNVNGFESGFDLDGQTKEHTLLARSMDIRTVVVAMNKMDTVNWSQKRFEEIRGKLTPYFREIGFQDDQIKWVPLSGMTGEGVHKIPYPSQQYWYHGPTLIELLESLAEVPAEKNVVDAPFLFSVMESDPSSKKNDEAIITGKLESGSIQPGETINIYPSEQSALVDKIMFGKDDTVKPVAVKGEFVSLRLRQAFPKEIENGDIAAAVTVDDVQVMRTLKLRLLTFKMNRPLLPGTSVMLFHGVYEQPARISKLIALLDKADPTKVQKRKVKHLPSNQIAVVEVELTDKRQWLPVLPFDKNKHLSRIILRKDGRSIATGVVIE</sequence>
<feature type="compositionally biased region" description="Basic residues" evidence="12">
    <location>
        <begin position="157"/>
        <end position="167"/>
    </location>
</feature>
<dbReference type="Gene3D" id="3.40.50.300">
    <property type="entry name" value="P-loop containing nucleotide triphosphate hydrolases"/>
    <property type="match status" value="1"/>
</dbReference>
<dbReference type="RefSeq" id="XP_022463984.1">
    <property type="nucleotide sequence ID" value="XM_022607382.1"/>
</dbReference>
<protein>
    <recommendedName>
        <fullName evidence="11">Elongation factor 1 alpha-like protein</fullName>
    </recommendedName>
</protein>